<sequence>MVKIKEQLTLDASLLADKGETFLRKEELKSSTSTLNYQKPVCPYISSTFVDLEEEFKHLHTHTFVQLNELCNKRGSYFAPLDHRRTALDFRSSSDFILKTALDNVISSAPFFMCVVGNHYGLHKAPDSDLLPASTSYVAVSSQTNLSLMDRNLLAAANHGYPWVLEEQFQMCSMMELEVILACFALEHDFPKYSFIYIKDCYHNYLHKENNLLSASNIIDDSDLDNFFEVESVYAQDRLNDLKRRIVNKGLTVKFFTSKEDLGNLILQDWSEVILSLLPKPSLYFEQGDDIHTQLWSIQSLLPKIQQKFLEYDGLKQLEFELTKHALSIAGFNSSVTFSTNDQESKMYSEDAMSVNGFKLGDGIFSTSSSFIHSINSRGLPESHETEQRIFTLVGDPGTGKTALIAHWLHKFQRQNPDLLIISAFIGSSYLSYDITSFCRRCIRTLREKYYDTTSMPGELLSDVESYAGLCDTFASSLSLVPCLLVIDGVNSLRHAMSEDIGSVKGLSWLPKVIPSNCRIILSTGPADLSLKTLQGRDDVIVYKMNSIDLMTRKRMFANYYRKDVANILGRDLIEKIWMNRLSERPLFLVTLSDLLRSCRNMREMEQVIDKCSAFRAFRDFWRSVFHLWSRRYSWSKNSSGQPGSIRHRSNAAGWVADALKLIATSRRGLTVAEILHILFLIGYRSRATVTPEDWYMFASAAGAALRTSHDGLISVAHNEAKLALEHFLLGSGKFSSTSSASSHVDSVRQQYHNLLSSYFLKYGSLKRKLYELPWHLQQAKDWLVLSQVLCKPRFFLAMCEESIYNGGLYLDLVSYWKDLIRHDFNLNHSLKVMIEQATEEPEVILEDRHELSRRPSAATQLTHEGGGGRKLTLMASQLRAPSMIIVTQHDDHPMSLYRSTEESRSETEDRDFSETESCSFFLTETEIDHHLLVGGWTPAEDDPETLVDSSPLNPDEMANLYVKIAWLITQLGKQFSYDGDNAADEAFEFLQNSHPLSSSQRFTLIQLTVMECKRGKQSSCDKIEQALEMFQYIKAAIFDLSFAEKRQLQESKGFLFLQLARHCITKAEFDGAHKLILDSFDISKKSNNVCGKAHAIWALGKLLFAQGLLDQAQTMYTKAFTSFLKWYGSMNTFVADILVDIGRLFTAAIQQDRLNQRRAMLAYKQALEILEFNKKPVEAAFVTTRLGELLLDEGSFRSKYEARNCFEKSFDVFVTNRLPQKSQIRQTARKYKQVSSDLRSGRFCHGRGKSADQRTADRPYSALSWHSKDLNRIVGNNREGAISCRDEKPRRTLREGVSPCPSGRPPSGAFSTLSVGNYVLVTPRANNSARGAKSTKNRCFLGESPVPSARVASNLLENVRREESLRIVGAEVRHVDDGRRRNPKGADLVVKRPETSEGKEVPVIIVPAGRNSRLSVKLDLDEWERHATDEEGVVLEQLNLNDISVRSELSTPKRSVRLQSTPSVLPPSSPVFNRSATRKHRCEYKSGPDQVSLTVHGPYSTVTDVLRTQRNSFGSDDGIHKSAWFHVPGRYARPGQVLPPKRNQKRSGGSIGSRSRDKSYSARSFPTHRPDSMVRSSYGNETRKDAIDVALRRHSEPYLRIPSTFAPPPSTRDEVSLVDAENEDGFVGFTPTPSMA</sequence>
<reference evidence="3 4" key="1">
    <citation type="submission" date="2024-02" db="EMBL/GenBank/DDBJ databases">
        <authorList>
            <person name="Daric V."/>
            <person name="Darras S."/>
        </authorList>
    </citation>
    <scope>NUCLEOTIDE SEQUENCE [LARGE SCALE GENOMIC DNA]</scope>
</reference>
<evidence type="ECO:0000313" key="3">
    <source>
        <dbReference type="EMBL" id="CAK8688898.1"/>
    </source>
</evidence>
<feature type="compositionally biased region" description="Polar residues" evidence="2">
    <location>
        <begin position="1451"/>
        <end position="1460"/>
    </location>
</feature>
<comment type="caution">
    <text evidence="3">The sequence shown here is derived from an EMBL/GenBank/DDBJ whole genome shotgun (WGS) entry which is preliminary data.</text>
</comment>
<gene>
    <name evidence="3" type="ORF">CVLEPA_LOCUS20853</name>
</gene>
<feature type="region of interest" description="Disordered" evidence="2">
    <location>
        <begin position="1451"/>
        <end position="1480"/>
    </location>
</feature>
<dbReference type="SUPFAM" id="SSF48452">
    <property type="entry name" value="TPR-like"/>
    <property type="match status" value="1"/>
</dbReference>
<dbReference type="Proteomes" id="UP001642483">
    <property type="component" value="Unassembled WGS sequence"/>
</dbReference>
<dbReference type="InterPro" id="IPR027417">
    <property type="entry name" value="P-loop_NTPase"/>
</dbReference>
<feature type="region of interest" description="Disordered" evidence="2">
    <location>
        <begin position="1532"/>
        <end position="1581"/>
    </location>
</feature>
<organism evidence="3 4">
    <name type="scientific">Clavelina lepadiformis</name>
    <name type="common">Light-bulb sea squirt</name>
    <name type="synonym">Ascidia lepadiformis</name>
    <dbReference type="NCBI Taxonomy" id="159417"/>
    <lineage>
        <taxon>Eukaryota</taxon>
        <taxon>Metazoa</taxon>
        <taxon>Chordata</taxon>
        <taxon>Tunicata</taxon>
        <taxon>Ascidiacea</taxon>
        <taxon>Aplousobranchia</taxon>
        <taxon>Clavelinidae</taxon>
        <taxon>Clavelina</taxon>
    </lineage>
</organism>
<protein>
    <submittedName>
        <fullName evidence="3">Uncharacterized protein</fullName>
    </submittedName>
</protein>
<dbReference type="InterPro" id="IPR051191">
    <property type="entry name" value="DCAF12"/>
</dbReference>
<dbReference type="InterPro" id="IPR011990">
    <property type="entry name" value="TPR-like_helical_dom_sf"/>
</dbReference>
<keyword evidence="4" id="KW-1185">Reference proteome</keyword>
<dbReference type="Gene3D" id="3.40.50.300">
    <property type="entry name" value="P-loop containing nucleotide triphosphate hydrolases"/>
    <property type="match status" value="1"/>
</dbReference>
<dbReference type="Gene3D" id="1.25.40.10">
    <property type="entry name" value="Tetratricopeptide repeat domain"/>
    <property type="match status" value="1"/>
</dbReference>
<dbReference type="EMBL" id="CAWYQH010000108">
    <property type="protein sequence ID" value="CAK8688898.1"/>
    <property type="molecule type" value="Genomic_DNA"/>
</dbReference>
<keyword evidence="1" id="KW-0677">Repeat</keyword>
<evidence type="ECO:0000256" key="2">
    <source>
        <dbReference type="SAM" id="MobiDB-lite"/>
    </source>
</evidence>
<name>A0ABP0GAR9_CLALP</name>
<accession>A0ABP0GAR9</accession>
<evidence type="ECO:0000256" key="1">
    <source>
        <dbReference type="ARBA" id="ARBA00022737"/>
    </source>
</evidence>
<dbReference type="SUPFAM" id="SSF52540">
    <property type="entry name" value="P-loop containing nucleoside triphosphate hydrolases"/>
    <property type="match status" value="1"/>
</dbReference>
<dbReference type="PANTHER" id="PTHR19860:SF18">
    <property type="entry name" value="DUF4062 DOMAIN-CONTAINING PROTEIN"/>
    <property type="match status" value="1"/>
</dbReference>
<proteinExistence type="predicted"/>
<dbReference type="PANTHER" id="PTHR19860">
    <property type="entry name" value="DDB1- AND CUL4-ASSOCIATED FACTOR 12-RELATED"/>
    <property type="match status" value="1"/>
</dbReference>
<evidence type="ECO:0000313" key="4">
    <source>
        <dbReference type="Proteomes" id="UP001642483"/>
    </source>
</evidence>